<evidence type="ECO:0000259" key="3">
    <source>
        <dbReference type="PROSITE" id="PS50977"/>
    </source>
</evidence>
<dbReference type="SUPFAM" id="SSF46689">
    <property type="entry name" value="Homeodomain-like"/>
    <property type="match status" value="1"/>
</dbReference>
<organism evidence="4 5">
    <name type="scientific">Pedobacter duraquae</name>
    <dbReference type="NCBI Taxonomy" id="425511"/>
    <lineage>
        <taxon>Bacteria</taxon>
        <taxon>Pseudomonadati</taxon>
        <taxon>Bacteroidota</taxon>
        <taxon>Sphingobacteriia</taxon>
        <taxon>Sphingobacteriales</taxon>
        <taxon>Sphingobacteriaceae</taxon>
        <taxon>Pedobacter</taxon>
    </lineage>
</organism>
<comment type="caution">
    <text evidence="4">The sequence shown here is derived from an EMBL/GenBank/DDBJ whole genome shotgun (WGS) entry which is preliminary data.</text>
</comment>
<dbReference type="GO" id="GO:0003677">
    <property type="term" value="F:DNA binding"/>
    <property type="evidence" value="ECO:0007669"/>
    <property type="project" value="UniProtKB-UniRule"/>
</dbReference>
<feature type="DNA-binding region" description="H-T-H motif" evidence="2">
    <location>
        <begin position="46"/>
        <end position="65"/>
    </location>
</feature>
<evidence type="ECO:0000313" key="4">
    <source>
        <dbReference type="EMBL" id="TDO23789.1"/>
    </source>
</evidence>
<dbReference type="EMBL" id="SNWM01000001">
    <property type="protein sequence ID" value="TDO23789.1"/>
    <property type="molecule type" value="Genomic_DNA"/>
</dbReference>
<dbReference type="PANTHER" id="PTHR43479:SF11">
    <property type="entry name" value="ACREF_ENVCD OPERON REPRESSOR-RELATED"/>
    <property type="match status" value="1"/>
</dbReference>
<name>A0A4R6ING5_9SPHI</name>
<evidence type="ECO:0000256" key="2">
    <source>
        <dbReference type="PROSITE-ProRule" id="PRU00335"/>
    </source>
</evidence>
<feature type="domain" description="HTH tetR-type" evidence="3">
    <location>
        <begin position="23"/>
        <end position="83"/>
    </location>
</feature>
<evidence type="ECO:0000313" key="5">
    <source>
        <dbReference type="Proteomes" id="UP000295499"/>
    </source>
</evidence>
<keyword evidence="1 2" id="KW-0238">DNA-binding</keyword>
<dbReference type="Gene3D" id="1.10.357.10">
    <property type="entry name" value="Tetracycline Repressor, domain 2"/>
    <property type="match status" value="1"/>
</dbReference>
<proteinExistence type="predicted"/>
<dbReference type="PANTHER" id="PTHR43479">
    <property type="entry name" value="ACREF/ENVCD OPERON REPRESSOR-RELATED"/>
    <property type="match status" value="1"/>
</dbReference>
<evidence type="ECO:0000256" key="1">
    <source>
        <dbReference type="ARBA" id="ARBA00023125"/>
    </source>
</evidence>
<gene>
    <name evidence="4" type="ORF">CLV32_0074</name>
</gene>
<keyword evidence="5" id="KW-1185">Reference proteome</keyword>
<dbReference type="Proteomes" id="UP000295499">
    <property type="component" value="Unassembled WGS sequence"/>
</dbReference>
<dbReference type="InterPro" id="IPR001647">
    <property type="entry name" value="HTH_TetR"/>
</dbReference>
<accession>A0A4R6ING5</accession>
<dbReference type="InterPro" id="IPR009057">
    <property type="entry name" value="Homeodomain-like_sf"/>
</dbReference>
<dbReference type="PROSITE" id="PS50977">
    <property type="entry name" value="HTH_TETR_2"/>
    <property type="match status" value="1"/>
</dbReference>
<protein>
    <submittedName>
        <fullName evidence="4">TetR family transcriptional regulator</fullName>
    </submittedName>
</protein>
<dbReference type="Pfam" id="PF00440">
    <property type="entry name" value="TetR_N"/>
    <property type="match status" value="1"/>
</dbReference>
<sequence>MQIAPKLIQMARKVTDGPVRNKERTKSNLITSLGEILKKDGFSGLSISRVADVAKVDRRLIYDYFGSLEGLVKEYLNTNDYWKISPEEIGDIVLSSEGDAGKTLAYNVLENQFDSLIKNEEMRRIITWGLSEKLPILKELDLKRENIGNQVLSAVFDKHFEGSDKNFRAMYALLMGGVYYLTLHAKMQENPFCGVDLQQPSGQEEIKKALKQLIDLAYA</sequence>
<dbReference type="InterPro" id="IPR050624">
    <property type="entry name" value="HTH-type_Tx_Regulator"/>
</dbReference>
<dbReference type="AlphaFoldDB" id="A0A4R6ING5"/>
<reference evidence="4 5" key="1">
    <citation type="submission" date="2019-03" db="EMBL/GenBank/DDBJ databases">
        <title>Genomic Encyclopedia of Archaeal and Bacterial Type Strains, Phase II (KMG-II): from individual species to whole genera.</title>
        <authorList>
            <person name="Goeker M."/>
        </authorList>
    </citation>
    <scope>NUCLEOTIDE SEQUENCE [LARGE SCALE GENOMIC DNA]</scope>
    <source>
        <strain evidence="4 5">DSM 19034</strain>
    </source>
</reference>